<dbReference type="STRING" id="65489.A0A0D3HVV2"/>
<dbReference type="Gramene" id="OBART12G16240.1">
    <property type="protein sequence ID" value="OBART12G16240.1"/>
    <property type="gene ID" value="OBART12G16240"/>
</dbReference>
<feature type="region of interest" description="Disordered" evidence="1">
    <location>
        <begin position="45"/>
        <end position="76"/>
    </location>
</feature>
<feature type="region of interest" description="Disordered" evidence="1">
    <location>
        <begin position="97"/>
        <end position="123"/>
    </location>
</feature>
<dbReference type="EnsemblPlants" id="OBART12G16240.1">
    <property type="protein sequence ID" value="OBART12G16240.1"/>
    <property type="gene ID" value="OBART12G16240"/>
</dbReference>
<organism evidence="2">
    <name type="scientific">Oryza barthii</name>
    <dbReference type="NCBI Taxonomy" id="65489"/>
    <lineage>
        <taxon>Eukaryota</taxon>
        <taxon>Viridiplantae</taxon>
        <taxon>Streptophyta</taxon>
        <taxon>Embryophyta</taxon>
        <taxon>Tracheophyta</taxon>
        <taxon>Spermatophyta</taxon>
        <taxon>Magnoliopsida</taxon>
        <taxon>Liliopsida</taxon>
        <taxon>Poales</taxon>
        <taxon>Poaceae</taxon>
        <taxon>BOP clade</taxon>
        <taxon>Oryzoideae</taxon>
        <taxon>Oryzeae</taxon>
        <taxon>Oryzinae</taxon>
        <taxon>Oryza</taxon>
    </lineage>
</organism>
<dbReference type="Proteomes" id="UP000026960">
    <property type="component" value="Chromosome 12"/>
</dbReference>
<evidence type="ECO:0000313" key="3">
    <source>
        <dbReference type="Proteomes" id="UP000026960"/>
    </source>
</evidence>
<reference evidence="2" key="2">
    <citation type="submission" date="2015-03" db="UniProtKB">
        <authorList>
            <consortium name="EnsemblPlants"/>
        </authorList>
    </citation>
    <scope>IDENTIFICATION</scope>
</reference>
<evidence type="ECO:0000256" key="1">
    <source>
        <dbReference type="SAM" id="MobiDB-lite"/>
    </source>
</evidence>
<dbReference type="PaxDb" id="65489-OBART12G16240.1"/>
<dbReference type="HOGENOM" id="CLU_2254450_0_0_1"/>
<keyword evidence="3" id="KW-1185">Reference proteome</keyword>
<proteinExistence type="predicted"/>
<dbReference type="AlphaFoldDB" id="A0A0D3HVV2"/>
<feature type="compositionally biased region" description="Basic residues" evidence="1">
    <location>
        <begin position="108"/>
        <end position="123"/>
    </location>
</feature>
<evidence type="ECO:0000313" key="2">
    <source>
        <dbReference type="EnsemblPlants" id="OBART12G16240.1"/>
    </source>
</evidence>
<protein>
    <submittedName>
        <fullName evidence="2">Uncharacterized protein</fullName>
    </submittedName>
</protein>
<reference evidence="2" key="1">
    <citation type="journal article" date="2009" name="Rice">
        <title>De Novo Next Generation Sequencing of Plant Genomes.</title>
        <authorList>
            <person name="Rounsley S."/>
            <person name="Marri P.R."/>
            <person name="Yu Y."/>
            <person name="He R."/>
            <person name="Sisneros N."/>
            <person name="Goicoechea J.L."/>
            <person name="Lee S.J."/>
            <person name="Angelova A."/>
            <person name="Kudrna D."/>
            <person name="Luo M."/>
            <person name="Affourtit J."/>
            <person name="Desany B."/>
            <person name="Knight J."/>
            <person name="Niazi F."/>
            <person name="Egholm M."/>
            <person name="Wing R.A."/>
        </authorList>
    </citation>
    <scope>NUCLEOTIDE SEQUENCE [LARGE SCALE GENOMIC DNA]</scope>
    <source>
        <strain evidence="2">cv. IRGC 105608</strain>
    </source>
</reference>
<sequence length="123" mass="13645">MVQSLPARGAAGRRKKMGAWMSRVWFLMFPAKKYKIVVVGLDDGKPPRSTSSMLPKPISPNPTFLLPGSGSKGAWSSLGKRWERACWGLEGVRPVENGMEAETEGARRKGKEQRGRKKKKGVY</sequence>
<name>A0A0D3HVV2_9ORYZ</name>
<accession>A0A0D3HVV2</accession>